<feature type="transmembrane region" description="Helical" evidence="8">
    <location>
        <begin position="1251"/>
        <end position="1273"/>
    </location>
</feature>
<dbReference type="InterPro" id="IPR032630">
    <property type="entry name" value="P_typ_ATPase_c"/>
</dbReference>
<dbReference type="OrthoDB" id="377733at2759"/>
<evidence type="ECO:0000256" key="1">
    <source>
        <dbReference type="ARBA" id="ARBA00004141"/>
    </source>
</evidence>
<dbReference type="Gene3D" id="3.40.1110.10">
    <property type="entry name" value="Calcium-transporting ATPase, cytoplasmic domain N"/>
    <property type="match status" value="2"/>
</dbReference>
<dbReference type="PROSITE" id="PS00154">
    <property type="entry name" value="ATPASE_E1_E2"/>
    <property type="match status" value="1"/>
</dbReference>
<proteinExistence type="predicted"/>
<dbReference type="Pfam" id="PF16209">
    <property type="entry name" value="PhoLip_ATPase_N"/>
    <property type="match status" value="1"/>
</dbReference>
<evidence type="ECO:0000313" key="12">
    <source>
        <dbReference type="EMBL" id="KCV71635.1"/>
    </source>
</evidence>
<dbReference type="GO" id="GO:0005768">
    <property type="term" value="C:endosome"/>
    <property type="evidence" value="ECO:0007669"/>
    <property type="project" value="TreeGrafter"/>
</dbReference>
<keyword evidence="4" id="KW-0460">Magnesium</keyword>
<dbReference type="InterPro" id="IPR036412">
    <property type="entry name" value="HAD-like_sf"/>
</dbReference>
<dbReference type="GO" id="GO:0046872">
    <property type="term" value="F:metal ion binding"/>
    <property type="evidence" value="ECO:0007669"/>
    <property type="project" value="UniProtKB-KW"/>
</dbReference>
<evidence type="ECO:0000259" key="9">
    <source>
        <dbReference type="Pfam" id="PF00122"/>
    </source>
</evidence>
<keyword evidence="3" id="KW-0479">Metal-binding</keyword>
<protein>
    <recommendedName>
        <fullName evidence="14">P-type phospholipid transporter</fullName>
    </recommendedName>
</protein>
<feature type="transmembrane region" description="Helical" evidence="8">
    <location>
        <begin position="1365"/>
        <end position="1386"/>
    </location>
</feature>
<dbReference type="GO" id="GO:0005802">
    <property type="term" value="C:trans-Golgi network"/>
    <property type="evidence" value="ECO:0007669"/>
    <property type="project" value="TreeGrafter"/>
</dbReference>
<dbReference type="Gene3D" id="2.70.150.10">
    <property type="entry name" value="Calcium-transporting ATPase, cytoplasmic transduction domain A"/>
    <property type="match status" value="1"/>
</dbReference>
<dbReference type="STRING" id="691883.A0A058ZB34"/>
<comment type="subcellular location">
    <subcellularLocation>
        <location evidence="1">Membrane</location>
        <topology evidence="1">Multi-pass membrane protein</topology>
    </subcellularLocation>
</comment>
<evidence type="ECO:0000256" key="2">
    <source>
        <dbReference type="ARBA" id="ARBA00022692"/>
    </source>
</evidence>
<dbReference type="Gene3D" id="3.40.50.1000">
    <property type="entry name" value="HAD superfamily/HAD-like"/>
    <property type="match status" value="3"/>
</dbReference>
<feature type="transmembrane region" description="Helical" evidence="8">
    <location>
        <begin position="51"/>
        <end position="77"/>
    </location>
</feature>
<evidence type="ECO:0000256" key="5">
    <source>
        <dbReference type="ARBA" id="ARBA00022989"/>
    </source>
</evidence>
<keyword evidence="13" id="KW-1185">Reference proteome</keyword>
<evidence type="ECO:0000259" key="10">
    <source>
        <dbReference type="Pfam" id="PF16209"/>
    </source>
</evidence>
<dbReference type="GO" id="GO:0005886">
    <property type="term" value="C:plasma membrane"/>
    <property type="evidence" value="ECO:0007669"/>
    <property type="project" value="TreeGrafter"/>
</dbReference>
<dbReference type="InterPro" id="IPR008250">
    <property type="entry name" value="ATPase_P-typ_transduc_dom_A_sf"/>
</dbReference>
<dbReference type="InterPro" id="IPR018303">
    <property type="entry name" value="ATPase_P-typ_P_site"/>
</dbReference>
<dbReference type="InterPro" id="IPR032631">
    <property type="entry name" value="P-type_ATPase_N"/>
</dbReference>
<feature type="transmembrane region" description="Helical" evidence="8">
    <location>
        <begin position="315"/>
        <end position="335"/>
    </location>
</feature>
<dbReference type="InterPro" id="IPR059000">
    <property type="entry name" value="ATPase_P-type_domA"/>
</dbReference>
<organism evidence="12">
    <name type="scientific">Fonticula alba</name>
    <name type="common">Slime mold</name>
    <dbReference type="NCBI Taxonomy" id="691883"/>
    <lineage>
        <taxon>Eukaryota</taxon>
        <taxon>Rotosphaerida</taxon>
        <taxon>Fonticulaceae</taxon>
        <taxon>Fonticula</taxon>
    </lineage>
</organism>
<dbReference type="RefSeq" id="XP_009493213.1">
    <property type="nucleotide sequence ID" value="XM_009494938.1"/>
</dbReference>
<dbReference type="InterPro" id="IPR023298">
    <property type="entry name" value="ATPase_P-typ_TM_dom_sf"/>
</dbReference>
<dbReference type="InterPro" id="IPR023299">
    <property type="entry name" value="ATPase_P-typ_cyto_dom_N"/>
</dbReference>
<feature type="transmembrane region" description="Helical" evidence="8">
    <location>
        <begin position="1225"/>
        <end position="1245"/>
    </location>
</feature>
<feature type="domain" description="P-type ATPase C-terminal" evidence="11">
    <location>
        <begin position="1362"/>
        <end position="1482"/>
    </location>
</feature>
<dbReference type="GO" id="GO:0140326">
    <property type="term" value="F:ATPase-coupled intramembrane lipid transporter activity"/>
    <property type="evidence" value="ECO:0007669"/>
    <property type="project" value="TreeGrafter"/>
</dbReference>
<dbReference type="SUPFAM" id="SSF81660">
    <property type="entry name" value="Metal cation-transporting ATPase, ATP-binding domain N"/>
    <property type="match status" value="1"/>
</dbReference>
<feature type="transmembrane region" description="Helical" evidence="8">
    <location>
        <begin position="1455"/>
        <end position="1476"/>
    </location>
</feature>
<accession>A0A058ZB34</accession>
<dbReference type="eggNOG" id="KOG0210">
    <property type="taxonomic scope" value="Eukaryota"/>
</dbReference>
<feature type="region of interest" description="Disordered" evidence="7">
    <location>
        <begin position="1128"/>
        <end position="1152"/>
    </location>
</feature>
<dbReference type="PANTHER" id="PTHR24092:SF5">
    <property type="entry name" value="PHOSPHOLIPID-TRANSPORTING ATPASE"/>
    <property type="match status" value="1"/>
</dbReference>
<dbReference type="SUPFAM" id="SSF56784">
    <property type="entry name" value="HAD-like"/>
    <property type="match status" value="2"/>
</dbReference>
<dbReference type="InterPro" id="IPR023214">
    <property type="entry name" value="HAD_sf"/>
</dbReference>
<keyword evidence="6 8" id="KW-0472">Membrane</keyword>
<gene>
    <name evidence="12" type="ORF">H696_01053</name>
</gene>
<keyword evidence="5 8" id="KW-1133">Transmembrane helix</keyword>
<dbReference type="EMBL" id="KB932202">
    <property type="protein sequence ID" value="KCV71635.1"/>
    <property type="molecule type" value="Genomic_DNA"/>
</dbReference>
<evidence type="ECO:0008006" key="14">
    <source>
        <dbReference type="Google" id="ProtNLM"/>
    </source>
</evidence>
<dbReference type="Proteomes" id="UP000030693">
    <property type="component" value="Unassembled WGS sequence"/>
</dbReference>
<reference evidence="12" key="1">
    <citation type="submission" date="2013-04" db="EMBL/GenBank/DDBJ databases">
        <title>The Genome Sequence of Fonticula alba ATCC 38817.</title>
        <authorList>
            <consortium name="The Broad Institute Genomics Platform"/>
            <person name="Russ C."/>
            <person name="Cuomo C."/>
            <person name="Burger G."/>
            <person name="Gray M.W."/>
            <person name="Holland P.W.H."/>
            <person name="King N."/>
            <person name="Lang F.B.F."/>
            <person name="Roger A.J."/>
            <person name="Ruiz-Trillo I."/>
            <person name="Brown M."/>
            <person name="Walker B."/>
            <person name="Young S."/>
            <person name="Zeng Q."/>
            <person name="Gargeya S."/>
            <person name="Fitzgerald M."/>
            <person name="Haas B."/>
            <person name="Abouelleil A."/>
            <person name="Allen A.W."/>
            <person name="Alvarado L."/>
            <person name="Arachchi H.M."/>
            <person name="Berlin A.M."/>
            <person name="Chapman S.B."/>
            <person name="Gainer-Dewar J."/>
            <person name="Goldberg J."/>
            <person name="Griggs A."/>
            <person name="Gujja S."/>
            <person name="Hansen M."/>
            <person name="Howarth C."/>
            <person name="Imamovic A."/>
            <person name="Ireland A."/>
            <person name="Larimer J."/>
            <person name="McCowan C."/>
            <person name="Murphy C."/>
            <person name="Pearson M."/>
            <person name="Poon T.W."/>
            <person name="Priest M."/>
            <person name="Roberts A."/>
            <person name="Saif S."/>
            <person name="Shea T."/>
            <person name="Sisk P."/>
            <person name="Sykes S."/>
            <person name="Wortman J."/>
            <person name="Nusbaum C."/>
            <person name="Birren B."/>
        </authorList>
    </citation>
    <scope>NUCLEOTIDE SEQUENCE [LARGE SCALE GENOMIC DNA]</scope>
    <source>
        <strain evidence="12">ATCC 38817</strain>
    </source>
</reference>
<feature type="region of interest" description="Disordered" evidence="7">
    <location>
        <begin position="1034"/>
        <end position="1104"/>
    </location>
</feature>
<sequence>MNLIQALRARLGPSRPISATLPRQFSLPVIGPQEIYSPNVVKNRRYNILSFVPLVLAAQFRLFFNFYFLCIALSQFIPALKVGYLFTYVAPLVFVIGASLLREALDEVGRWRRDRDVNSQLYTKVDLARHGVHVPVRSCDLAVGDIIIVSANQRIPADLVLLHTTDADGVCYVRTDQLDGETDWKIRTAVSYSQRLGQANRLQDLRASVHVDPPTKDIYSFCGLLTPKPPLDGVAAESEPTVIRDHSSFEPEPLTVDHALWASCVVAAGSATGLVVGTGADTRAALNNEPTSRGAGGAVKVSRLDRELDRLTKGLFLLTIFLSIVLVAVGIFTGGNLLHGPLAGLDTLAALGVTTFRFVILFSNIIPISLRLNLDMAKAVYSHQISTDEAFREPVSNNLGAGSSATAMDDFTTLGGSPSGSPNLRQLADLPGRLALLAAPFSGTNGTGSAAIPLQPLSGANNGSAGGQAPAGADAPEGVLVRNSNIPEELGRIEFLLTDKTGTLTQNVMLMRRLALGHSCRPALGFDAMAQVRSRLAKYVFGLLADTGNPTPAFESPSESELLPLSRLGTMGQVGASSAAPPAGPLSDESRLLAAVLGIALCHSVSLVTETAPTTASGLDAASGPRSSLVRPASSSTGLRSDLDSAGEEEDLQQEQQHQQQQQLDSRVREMLDNGGDHVPEYQAASPDELALVRWCASVGVVLAARTPKAMALELRLAGRSWPAHLAPALGSRSIAPEEGSWTCLERGVARLVFDILHIDPFSSERRRMGILVRLRPPVANPEAGVTPAGAERFWTEVAGQQRNGGWYILKGADSALRPLLRWNDWVDEECSNMARDALRTLVLCRRPLSSNEISSVVARLNVARGPAGGGDLAVTSIVESTLEQVGMDPLGVTGVEDKLQDNVKETLEALRHAGVKIWVLTGDRVETAVHVARAARVVPRTAAVYAICNVTDPLDIAEHLDSMLARFGSSSSRGGAGEEGCVVIDGVSLQTCLDFCPHEFRTAVLGLPSLVCARVSPQQKAAIVHLLRSCKPTNSPVTGQRDTHGGNPAGGSAHRQQQYHPHHHHHPLLGSGHYGDDDDDGGHLLFNAPGRHDPDDDYGFLEPHRQQGHLSADQPLAGMTGDFFSAAGAGTSGGDDGYHHPGPAPSASDSAQYRPPIVCAIGDGGNDVAMILAAEVGVGIRGKEGSQASLAADVSVSRFGDLRRLLLVHGRNSYKRSATLSMVIIHRGLIISLAQALFSALYWSSPVALYTGHLLVGWTTFFTMAPVFSLVLDRDVAADVALAFPELYRDLRPEVHVPSGFAAGVAAATAGSGAQGSRYSAVSAGGYRSRTFHLPEWLTAGGLLRRFEKLSISSGGPLGSRSTIGWSLLAMWQACCALGIAQVVVSPSGDLRELLAVSFTALLLGQLLTLCLMVKSWHGYIACAVFASVVFYIMASLWWLGDYYDSEFIRSLEFFWKVAATVAPAILPPFVWLIYRTRIRPPKYAKLSS</sequence>
<dbReference type="PANTHER" id="PTHR24092">
    <property type="entry name" value="PROBABLE PHOSPHOLIPID-TRANSPORTING ATPASE"/>
    <property type="match status" value="1"/>
</dbReference>
<evidence type="ECO:0000256" key="6">
    <source>
        <dbReference type="ARBA" id="ARBA00023136"/>
    </source>
</evidence>
<feature type="domain" description="P-type ATPase N-terminal" evidence="10">
    <location>
        <begin position="35"/>
        <end position="88"/>
    </location>
</feature>
<evidence type="ECO:0000256" key="3">
    <source>
        <dbReference type="ARBA" id="ARBA00022723"/>
    </source>
</evidence>
<dbReference type="Pfam" id="PF16212">
    <property type="entry name" value="PhoLip_ATPase_C"/>
    <property type="match status" value="2"/>
</dbReference>
<evidence type="ECO:0000259" key="11">
    <source>
        <dbReference type="Pfam" id="PF16212"/>
    </source>
</evidence>
<dbReference type="GO" id="GO:0045332">
    <property type="term" value="P:phospholipid translocation"/>
    <property type="evidence" value="ECO:0007669"/>
    <property type="project" value="TreeGrafter"/>
</dbReference>
<dbReference type="SUPFAM" id="SSF81665">
    <property type="entry name" value="Calcium ATPase, transmembrane domain M"/>
    <property type="match status" value="1"/>
</dbReference>
<name>A0A058ZB34_FONAL</name>
<dbReference type="Pfam" id="PF00122">
    <property type="entry name" value="E1-E2_ATPase"/>
    <property type="match status" value="1"/>
</dbReference>
<dbReference type="Gene3D" id="1.20.1110.10">
    <property type="entry name" value="Calcium-transporting ATPase, transmembrane domain"/>
    <property type="match status" value="1"/>
</dbReference>
<feature type="region of interest" description="Disordered" evidence="7">
    <location>
        <begin position="615"/>
        <end position="666"/>
    </location>
</feature>
<evidence type="ECO:0000256" key="7">
    <source>
        <dbReference type="SAM" id="MobiDB-lite"/>
    </source>
</evidence>
<evidence type="ECO:0000313" key="13">
    <source>
        <dbReference type="Proteomes" id="UP000030693"/>
    </source>
</evidence>
<keyword evidence="2 8" id="KW-0812">Transmembrane</keyword>
<dbReference type="GeneID" id="20525778"/>
<feature type="transmembrane region" description="Helical" evidence="8">
    <location>
        <begin position="83"/>
        <end position="105"/>
    </location>
</feature>
<feature type="domain" description="P-type ATPase A" evidence="9">
    <location>
        <begin position="123"/>
        <end position="283"/>
    </location>
</feature>
<feature type="compositionally biased region" description="Low complexity" evidence="7">
    <location>
        <begin position="654"/>
        <end position="665"/>
    </location>
</feature>
<evidence type="ECO:0000256" key="8">
    <source>
        <dbReference type="SAM" id="Phobius"/>
    </source>
</evidence>
<feature type="transmembrane region" description="Helical" evidence="8">
    <location>
        <begin position="1392"/>
        <end position="1413"/>
    </location>
</feature>
<evidence type="ECO:0000256" key="4">
    <source>
        <dbReference type="ARBA" id="ARBA00022842"/>
    </source>
</evidence>
<dbReference type="GO" id="GO:0000166">
    <property type="term" value="F:nucleotide binding"/>
    <property type="evidence" value="ECO:0007669"/>
    <property type="project" value="InterPro"/>
</dbReference>
<dbReference type="SUPFAM" id="SSF81653">
    <property type="entry name" value="Calcium ATPase, transduction domain A"/>
    <property type="match status" value="1"/>
</dbReference>
<dbReference type="GO" id="GO:0006897">
    <property type="term" value="P:endocytosis"/>
    <property type="evidence" value="ECO:0007669"/>
    <property type="project" value="TreeGrafter"/>
</dbReference>
<feature type="transmembrane region" description="Helical" evidence="8">
    <location>
        <begin position="347"/>
        <end position="366"/>
    </location>
</feature>
<feature type="domain" description="P-type ATPase C-terminal" evidence="11">
    <location>
        <begin position="1191"/>
        <end position="1293"/>
    </location>
</feature>
<feature type="transmembrane region" description="Helical" evidence="8">
    <location>
        <begin position="1420"/>
        <end position="1440"/>
    </location>
</feature>
<dbReference type="GO" id="GO:0006890">
    <property type="term" value="P:retrograde vesicle-mediated transport, Golgi to endoplasmic reticulum"/>
    <property type="evidence" value="ECO:0007669"/>
    <property type="project" value="TreeGrafter"/>
</dbReference>